<name>A0A224YF64_9ACAR</name>
<proteinExistence type="predicted"/>
<organism evidence="1">
    <name type="scientific">Rhipicephalus zambeziensis</name>
    <dbReference type="NCBI Taxonomy" id="60191"/>
    <lineage>
        <taxon>Eukaryota</taxon>
        <taxon>Metazoa</taxon>
        <taxon>Ecdysozoa</taxon>
        <taxon>Arthropoda</taxon>
        <taxon>Chelicerata</taxon>
        <taxon>Arachnida</taxon>
        <taxon>Acari</taxon>
        <taxon>Parasitiformes</taxon>
        <taxon>Ixodida</taxon>
        <taxon>Ixodoidea</taxon>
        <taxon>Ixodidae</taxon>
        <taxon>Rhipicephalinae</taxon>
        <taxon>Rhipicephalus</taxon>
        <taxon>Rhipicephalus</taxon>
    </lineage>
</organism>
<dbReference type="AlphaFoldDB" id="A0A224YF64"/>
<sequence>MIFSHCKSSFAQGTLTAPTNIGTCTLRKLSPSRHNLHQREREIGGQPKHVVNRFPLITSPIPLKKISSMRFKYFRELGHTLRCQRSLIICITFVGGIVGTRKIFVSTANARLDYVSQYCTPFFYVRKTRYF</sequence>
<reference evidence="1" key="1">
    <citation type="journal article" date="2017" name="Parasit. Vectors">
        <title>Sialotranscriptomics of Rhipicephalus zambeziensis reveals intricate expression profiles of secretory proteins and suggests tight temporal transcriptional regulation during blood-feeding.</title>
        <authorList>
            <person name="de Castro M.H."/>
            <person name="de Klerk D."/>
            <person name="Pienaar R."/>
            <person name="Rees D.J.G."/>
            <person name="Mans B.J."/>
        </authorList>
    </citation>
    <scope>NUCLEOTIDE SEQUENCE</scope>
    <source>
        <tissue evidence="1">Salivary glands</tissue>
    </source>
</reference>
<accession>A0A224YF64</accession>
<dbReference type="EMBL" id="GFPF01001935">
    <property type="protein sequence ID" value="MAA13081.1"/>
    <property type="molecule type" value="Transcribed_RNA"/>
</dbReference>
<protein>
    <submittedName>
        <fullName evidence="1">Uncharacterized protein</fullName>
    </submittedName>
</protein>
<evidence type="ECO:0000313" key="1">
    <source>
        <dbReference type="EMBL" id="MAA13081.1"/>
    </source>
</evidence>